<dbReference type="RefSeq" id="WP_230003506.1">
    <property type="nucleotide sequence ID" value="NZ_CP087134.1"/>
</dbReference>
<evidence type="ECO:0000313" key="2">
    <source>
        <dbReference type="Proteomes" id="UP001273350"/>
    </source>
</evidence>
<comment type="caution">
    <text evidence="1">The sequence shown here is derived from an EMBL/GenBank/DDBJ whole genome shotgun (WGS) entry which is preliminary data.</text>
</comment>
<protein>
    <recommendedName>
        <fullName evidence="3">GLPGLI family protein</fullName>
    </recommendedName>
</protein>
<proteinExistence type="predicted"/>
<dbReference type="EMBL" id="JAWXVI010000006">
    <property type="protein sequence ID" value="MDX6190260.1"/>
    <property type="molecule type" value="Genomic_DNA"/>
</dbReference>
<gene>
    <name evidence="1" type="ORF">SGQ83_12945</name>
</gene>
<evidence type="ECO:0008006" key="3">
    <source>
        <dbReference type="Google" id="ProtNLM"/>
    </source>
</evidence>
<accession>A0ABU4RFT8</accession>
<evidence type="ECO:0000313" key="1">
    <source>
        <dbReference type="EMBL" id="MDX6190260.1"/>
    </source>
</evidence>
<sequence>MKYLIVIFLSFSITGYGLESNKLGIKIYCVKEGFKNSSKNCNYCFDVNTVELDENPILDENDFENFYWKNQQIVLNYSGKQKLKKIKIELSGLPVVMVLNNKRVYGFWFWNMFSSFGCDRVYTYPQNDFKIRFGLPTNNAFGEDPRFNKILEKYVRNKYKQD</sequence>
<name>A0ABU4RFT8_9FLAO</name>
<dbReference type="Proteomes" id="UP001273350">
    <property type="component" value="Unassembled WGS sequence"/>
</dbReference>
<organism evidence="1 2">
    <name type="scientific">Flavobacterium cupriresistens</name>
    <dbReference type="NCBI Taxonomy" id="2893885"/>
    <lineage>
        <taxon>Bacteria</taxon>
        <taxon>Pseudomonadati</taxon>
        <taxon>Bacteroidota</taxon>
        <taxon>Flavobacteriia</taxon>
        <taxon>Flavobacteriales</taxon>
        <taxon>Flavobacteriaceae</taxon>
        <taxon>Flavobacterium</taxon>
    </lineage>
</organism>
<reference evidence="1 2" key="1">
    <citation type="submission" date="2023-11" db="EMBL/GenBank/DDBJ databases">
        <title>Unpublished Manusciprt.</title>
        <authorList>
            <person name="Saticioglu I.B."/>
            <person name="Ay H."/>
            <person name="Ajmi N."/>
            <person name="Altun S."/>
            <person name="Duman M."/>
        </authorList>
    </citation>
    <scope>NUCLEOTIDE SEQUENCE [LARGE SCALE GENOMIC DNA]</scope>
    <source>
        <strain evidence="1 2">Fl-318</strain>
    </source>
</reference>
<keyword evidence="2" id="KW-1185">Reference proteome</keyword>